<evidence type="ECO:0000256" key="11">
    <source>
        <dbReference type="ARBA" id="ARBA00023002"/>
    </source>
</evidence>
<evidence type="ECO:0000256" key="2">
    <source>
        <dbReference type="ARBA" id="ARBA00004141"/>
    </source>
</evidence>
<comment type="subcellular location">
    <subcellularLocation>
        <location evidence="2">Membrane</location>
        <topology evidence="2">Multi-pass membrane protein</topology>
    </subcellularLocation>
</comment>
<sequence length="847" mass="94355">MTQEREPLLKQNGGAGNAAAGAKGSPAVLPSLARSVLKFLMWAVFLTWAAGIFFYPTAPVQAAFRKWADITSTEGLITGLTGTVFLFFSGPILLIAALAYVYIFAFAGDHIQKKKLRSLSFRLWTFPVLVDGPLGVVSAVEFIGIVLFIVYIVFSMTYYVVDSVSFISKAHLPPTTRRGSVLLRLIDIPFEHATRYHVWLGHLTMALFTLHGLCYVISWSLLGRLIEELIQWKEVGIANLAGVISLAAGLLMWVTSLHPVRKRFFELFFYTHQLYVVFVVFLVLHVGDFVFSISAGAVFLFMLDRFLRFWQSRTKVDIVSAACRPCGTVELVFSKPPSLRYNALSFIFVQVRELSFLQWHPFSVSSSPMDGRYHMSILIKVLGTWTDTLKRIITDVQEQKTRSDSDSDQSQTGRITASIEGPYGHESPYHLMYENLILVAGGIGISPFLAILSDIIHRVEQGMPCAPKNVLVLWSVKKTSELSLLLAVDAQSISSSVSDKLHLDIQAFVTQESDPPLEDGIVGDDQKSPGIFVKNGTAMSGLVGTGDNFWAAMYFAASTLGSVLAFVLVQLYYVKRYNVTRKIPQGAFLFYLGDKHPKSQQGPWCCERPEHYAPSSFLRDKQHQGDKRPTQLGCHRSILSPPSFNRIRGHLVGGPDVMKTKPTIEHAPDSESVSASEEKYCRNLVLERLKVNPLQSLNRQRKSEILNREGGALRREGLRYPQGPHYHIELVQPSFEAIRNQPGGLPKAHEGVGEELDVHFDRRQKTAASSAQRDALITKARPPTGWRFPCKVVFSRMWCRGSVASTKRRGGGGSPCLRPCPSLKGLPLTRQVVEHDFPISPINSSQL</sequence>
<evidence type="ECO:0000256" key="5">
    <source>
        <dbReference type="ARBA" id="ARBA00022617"/>
    </source>
</evidence>
<evidence type="ECO:0000256" key="6">
    <source>
        <dbReference type="ARBA" id="ARBA00022630"/>
    </source>
</evidence>
<keyword evidence="9" id="KW-0274">FAD</keyword>
<accession>A0A9R1R931</accession>
<evidence type="ECO:0000256" key="8">
    <source>
        <dbReference type="ARBA" id="ARBA00022723"/>
    </source>
</evidence>
<evidence type="ECO:0000256" key="4">
    <source>
        <dbReference type="ARBA" id="ARBA00022448"/>
    </source>
</evidence>
<dbReference type="GO" id="GO:0046872">
    <property type="term" value="F:metal ion binding"/>
    <property type="evidence" value="ECO:0007669"/>
    <property type="project" value="UniProtKB-KW"/>
</dbReference>
<dbReference type="PANTHER" id="PTHR11972:SF69">
    <property type="entry name" value="FERRIC REDUCTION OXIDASE 6-RELATED"/>
    <property type="match status" value="1"/>
</dbReference>
<dbReference type="Gene3D" id="3.40.50.80">
    <property type="entry name" value="Nucleotide-binding domain of ferredoxin-NADP reductase (FNR) module"/>
    <property type="match status" value="1"/>
</dbReference>
<dbReference type="Pfam" id="PF08030">
    <property type="entry name" value="NAD_binding_6"/>
    <property type="match status" value="1"/>
</dbReference>
<dbReference type="PROSITE" id="PS51384">
    <property type="entry name" value="FAD_FR"/>
    <property type="match status" value="1"/>
</dbReference>
<dbReference type="InterPro" id="IPR017938">
    <property type="entry name" value="Riboflavin_synthase-like_b-brl"/>
</dbReference>
<dbReference type="SUPFAM" id="SSF52343">
    <property type="entry name" value="Ferredoxin reductase-like, C-terminal NADP-linked domain"/>
    <property type="match status" value="1"/>
</dbReference>
<dbReference type="SFLD" id="SFLDS00052">
    <property type="entry name" value="Ferric_Reductase_Domain"/>
    <property type="match status" value="1"/>
</dbReference>
<dbReference type="Proteomes" id="UP000324705">
    <property type="component" value="Chromosome 2A"/>
</dbReference>
<gene>
    <name evidence="21" type="ORF">TRITD_2Av1G191100</name>
</gene>
<feature type="transmembrane region" description="Helical" evidence="19">
    <location>
        <begin position="199"/>
        <end position="223"/>
    </location>
</feature>
<dbReference type="InterPro" id="IPR050369">
    <property type="entry name" value="RBOH/FRE"/>
</dbReference>
<feature type="transmembrane region" description="Helical" evidence="19">
    <location>
        <begin position="84"/>
        <end position="107"/>
    </location>
</feature>
<evidence type="ECO:0000256" key="16">
    <source>
        <dbReference type="ARBA" id="ARBA00050970"/>
    </source>
</evidence>
<dbReference type="InterPro" id="IPR013112">
    <property type="entry name" value="FAD-bd_8"/>
</dbReference>
<evidence type="ECO:0000256" key="19">
    <source>
        <dbReference type="SAM" id="Phobius"/>
    </source>
</evidence>
<evidence type="ECO:0000313" key="21">
    <source>
        <dbReference type="EMBL" id="VAH32773.1"/>
    </source>
</evidence>
<dbReference type="InterPro" id="IPR039261">
    <property type="entry name" value="FNR_nucleotide-bd"/>
</dbReference>
<comment type="cofactor">
    <cofactor evidence="1">
        <name>FAD</name>
        <dbReference type="ChEBI" id="CHEBI:57692"/>
    </cofactor>
</comment>
<dbReference type="FunFam" id="3.40.50.80:FF:000036">
    <property type="entry name" value="Ferric reduction oxidase 6"/>
    <property type="match status" value="1"/>
</dbReference>
<evidence type="ECO:0000256" key="13">
    <source>
        <dbReference type="ARBA" id="ARBA00023027"/>
    </source>
</evidence>
<evidence type="ECO:0000256" key="1">
    <source>
        <dbReference type="ARBA" id="ARBA00001974"/>
    </source>
</evidence>
<keyword evidence="7 19" id="KW-0812">Transmembrane</keyword>
<keyword evidence="11" id="KW-0560">Oxidoreductase</keyword>
<organism evidence="21 22">
    <name type="scientific">Triticum turgidum subsp. durum</name>
    <name type="common">Durum wheat</name>
    <name type="synonym">Triticum durum</name>
    <dbReference type="NCBI Taxonomy" id="4567"/>
    <lineage>
        <taxon>Eukaryota</taxon>
        <taxon>Viridiplantae</taxon>
        <taxon>Streptophyta</taxon>
        <taxon>Embryophyta</taxon>
        <taxon>Tracheophyta</taxon>
        <taxon>Spermatophyta</taxon>
        <taxon>Magnoliopsida</taxon>
        <taxon>Liliopsida</taxon>
        <taxon>Poales</taxon>
        <taxon>Poaceae</taxon>
        <taxon>BOP clade</taxon>
        <taxon>Pooideae</taxon>
        <taxon>Triticodae</taxon>
        <taxon>Triticeae</taxon>
        <taxon>Triticinae</taxon>
        <taxon>Triticum</taxon>
    </lineage>
</organism>
<dbReference type="InterPro" id="IPR013121">
    <property type="entry name" value="Fe_red_NAD-bd_6"/>
</dbReference>
<keyword evidence="4" id="KW-0813">Transport</keyword>
<evidence type="ECO:0000256" key="3">
    <source>
        <dbReference type="ARBA" id="ARBA00006278"/>
    </source>
</evidence>
<protein>
    <recommendedName>
        <fullName evidence="17">ferric-chelate reductase (NADH)</fullName>
        <ecNumber evidence="17">1.16.1.7</ecNumber>
    </recommendedName>
</protein>
<dbReference type="GO" id="GO:0140618">
    <property type="term" value="F:ferric-chelate reductase (NADH) activity"/>
    <property type="evidence" value="ECO:0007669"/>
    <property type="project" value="UniProtKB-EC"/>
</dbReference>
<dbReference type="Gramene" id="TRITD2Av1G191100.9">
    <property type="protein sequence ID" value="TRITD2Av1G191100.9"/>
    <property type="gene ID" value="TRITD2Av1G191100"/>
</dbReference>
<name>A0A9R1R931_TRITD</name>
<evidence type="ECO:0000256" key="14">
    <source>
        <dbReference type="ARBA" id="ARBA00023065"/>
    </source>
</evidence>
<evidence type="ECO:0000259" key="20">
    <source>
        <dbReference type="PROSITE" id="PS51384"/>
    </source>
</evidence>
<feature type="transmembrane region" description="Helical" evidence="19">
    <location>
        <begin position="274"/>
        <end position="303"/>
    </location>
</feature>
<keyword evidence="15 19" id="KW-0472">Membrane</keyword>
<evidence type="ECO:0000256" key="12">
    <source>
        <dbReference type="ARBA" id="ARBA00023004"/>
    </source>
</evidence>
<dbReference type="InterPro" id="IPR017927">
    <property type="entry name" value="FAD-bd_FR_type"/>
</dbReference>
<feature type="transmembrane region" description="Helical" evidence="19">
    <location>
        <begin position="39"/>
        <end position="64"/>
    </location>
</feature>
<dbReference type="GO" id="GO:0005886">
    <property type="term" value="C:plasma membrane"/>
    <property type="evidence" value="ECO:0007669"/>
    <property type="project" value="TreeGrafter"/>
</dbReference>
<dbReference type="EC" id="1.16.1.7" evidence="17"/>
<evidence type="ECO:0000256" key="18">
    <source>
        <dbReference type="SAM" id="MobiDB-lite"/>
    </source>
</evidence>
<dbReference type="AlphaFoldDB" id="A0A9R1R931"/>
<feature type="transmembrane region" description="Helical" evidence="19">
    <location>
        <begin position="436"/>
        <end position="456"/>
    </location>
</feature>
<dbReference type="InterPro" id="IPR013130">
    <property type="entry name" value="Fe3_Rdtase_TM_dom"/>
</dbReference>
<keyword evidence="10 19" id="KW-1133">Transmembrane helix</keyword>
<feature type="transmembrane region" description="Helical" evidence="19">
    <location>
        <begin position="235"/>
        <end position="254"/>
    </location>
</feature>
<keyword evidence="12" id="KW-0408">Iron</keyword>
<feature type="region of interest" description="Disordered" evidence="18">
    <location>
        <begin position="1"/>
        <end position="25"/>
    </location>
</feature>
<keyword evidence="22" id="KW-1185">Reference proteome</keyword>
<reference evidence="21 22" key="1">
    <citation type="submission" date="2017-09" db="EMBL/GenBank/DDBJ databases">
        <authorList>
            <consortium name="International Durum Wheat Genome Sequencing Consortium (IDWGSC)"/>
            <person name="Milanesi L."/>
        </authorList>
    </citation>
    <scope>NUCLEOTIDE SEQUENCE [LARGE SCALE GENOMIC DNA]</scope>
    <source>
        <strain evidence="22">cv. Svevo</strain>
    </source>
</reference>
<proteinExistence type="inferred from homology"/>
<dbReference type="PANTHER" id="PTHR11972">
    <property type="entry name" value="NADPH OXIDASE"/>
    <property type="match status" value="1"/>
</dbReference>
<feature type="transmembrane region" description="Helical" evidence="19">
    <location>
        <begin position="128"/>
        <end position="154"/>
    </location>
</feature>
<evidence type="ECO:0000256" key="7">
    <source>
        <dbReference type="ARBA" id="ARBA00022692"/>
    </source>
</evidence>
<comment type="catalytic activity">
    <reaction evidence="16">
        <text>2 a Fe(II)-siderophore + NAD(+) + H(+) = 2 a Fe(III)-siderophore + NADH</text>
        <dbReference type="Rhea" id="RHEA:15061"/>
        <dbReference type="Rhea" id="RHEA-COMP:11342"/>
        <dbReference type="Rhea" id="RHEA-COMP:11344"/>
        <dbReference type="ChEBI" id="CHEBI:15378"/>
        <dbReference type="ChEBI" id="CHEBI:29033"/>
        <dbReference type="ChEBI" id="CHEBI:29034"/>
        <dbReference type="ChEBI" id="CHEBI:57540"/>
        <dbReference type="ChEBI" id="CHEBI:57945"/>
        <dbReference type="EC" id="1.16.1.7"/>
    </reaction>
</comment>
<feature type="domain" description="FAD-binding FR-type" evidence="20">
    <location>
        <begin position="308"/>
        <end position="429"/>
    </location>
</feature>
<dbReference type="EMBL" id="LT934113">
    <property type="protein sequence ID" value="VAH32773.1"/>
    <property type="molecule type" value="Genomic_DNA"/>
</dbReference>
<keyword evidence="8" id="KW-0479">Metal-binding</keyword>
<dbReference type="GO" id="GO:0006811">
    <property type="term" value="P:monoatomic ion transport"/>
    <property type="evidence" value="ECO:0007669"/>
    <property type="project" value="UniProtKB-KW"/>
</dbReference>
<keyword evidence="6" id="KW-0285">Flavoprotein</keyword>
<feature type="region of interest" description="Disordered" evidence="18">
    <location>
        <begin position="400"/>
        <end position="421"/>
    </location>
</feature>
<dbReference type="CDD" id="cd06186">
    <property type="entry name" value="NOX_Duox_like_FAD_NADP"/>
    <property type="match status" value="1"/>
</dbReference>
<comment type="similarity">
    <text evidence="3">Belongs to the ferric reductase (FRE) family.</text>
</comment>
<keyword evidence="13" id="KW-0520">NAD</keyword>
<evidence type="ECO:0000313" key="22">
    <source>
        <dbReference type="Proteomes" id="UP000324705"/>
    </source>
</evidence>
<dbReference type="SUPFAM" id="SSF63380">
    <property type="entry name" value="Riboflavin synthase domain-like"/>
    <property type="match status" value="1"/>
</dbReference>
<evidence type="ECO:0000256" key="15">
    <source>
        <dbReference type="ARBA" id="ARBA00023136"/>
    </source>
</evidence>
<dbReference type="Pfam" id="PF08022">
    <property type="entry name" value="FAD_binding_8"/>
    <property type="match status" value="1"/>
</dbReference>
<evidence type="ECO:0000256" key="9">
    <source>
        <dbReference type="ARBA" id="ARBA00022827"/>
    </source>
</evidence>
<keyword evidence="5" id="KW-0349">Heme</keyword>
<dbReference type="Pfam" id="PF01794">
    <property type="entry name" value="Ferric_reduct"/>
    <property type="match status" value="1"/>
</dbReference>
<dbReference type="SFLD" id="SFLDG01168">
    <property type="entry name" value="Ferric_reductase_subgroup_(FRE"/>
    <property type="match status" value="1"/>
</dbReference>
<keyword evidence="14" id="KW-0406">Ion transport</keyword>
<evidence type="ECO:0000256" key="17">
    <source>
        <dbReference type="ARBA" id="ARBA00066905"/>
    </source>
</evidence>
<evidence type="ECO:0000256" key="10">
    <source>
        <dbReference type="ARBA" id="ARBA00022989"/>
    </source>
</evidence>
<feature type="transmembrane region" description="Helical" evidence="19">
    <location>
        <begin position="549"/>
        <end position="574"/>
    </location>
</feature>